<accession>A0A2N9HSV7</accession>
<proteinExistence type="predicted"/>
<keyword evidence="1" id="KW-0472">Membrane</keyword>
<dbReference type="InterPro" id="IPR029052">
    <property type="entry name" value="Metallo-depent_PP-like"/>
</dbReference>
<dbReference type="Pfam" id="PF00149">
    <property type="entry name" value="Metallophos"/>
    <property type="match status" value="1"/>
</dbReference>
<feature type="transmembrane region" description="Helical" evidence="1">
    <location>
        <begin position="488"/>
        <end position="516"/>
    </location>
</feature>
<dbReference type="Gene3D" id="3.60.21.10">
    <property type="match status" value="1"/>
</dbReference>
<keyword evidence="1" id="KW-1133">Transmembrane helix</keyword>
<dbReference type="GO" id="GO:0016787">
    <property type="term" value="F:hydrolase activity"/>
    <property type="evidence" value="ECO:0007669"/>
    <property type="project" value="InterPro"/>
</dbReference>
<name>A0A2N9HSV7_FAGSY</name>
<protein>
    <recommendedName>
        <fullName evidence="2">Calcineurin-like phosphoesterase domain-containing protein</fullName>
    </recommendedName>
</protein>
<dbReference type="PANTHER" id="PTHR34211:SF3">
    <property type="entry name" value="CALCINEURIN-LIKE METALLO-PHOSPHOESTERASE SUPERFAMILY PROTEIN"/>
    <property type="match status" value="1"/>
</dbReference>
<feature type="transmembrane region" description="Helical" evidence="1">
    <location>
        <begin position="415"/>
        <end position="436"/>
    </location>
</feature>
<dbReference type="SUPFAM" id="SSF56300">
    <property type="entry name" value="Metallo-dependent phosphatases"/>
    <property type="match status" value="1"/>
</dbReference>
<sequence>MKPDFLDMVPWYSGTSADLYKTVFDLLVSVTVFLGRFDIRMQASMNQVQDGTQQGDFLYEHFSENEELWFDFMADTGDGGNSTYTVARLLAQPNILVDDPNPEDLVDDPNPKLDLNRGKLLLIGGDLAYPNPSEFTYKRRLFRPFESALQQKDHKDVKDTPKCFIIPGNHDWFDGLHTFMRNICHKKWLGGWNMPQKKSYFALKLPKEWWVFGLDLALNGDIDEYQFQFFSKLSEDKVGANDNVIIMTHQPDWLLDWYEKNGDSSSKNNVSKLIGETLKERCKLRIAGDIHHYMHHEIVRSDGSKSVYAEHLLVNGCGGAFTHPTHVFRDFSESHGASYKFRAAYPSFEMSSKCELDHIFEVDSISGLWRSFFGTVWNALIYMLELSYVSLGGAMLLLILAVAFVPSKVSWKARVMIGILHVSAHLTAALILMLVLEVGVETFVRNNLVATSGIKYLMSAFDVPELMAVTRSSICKNGMSFLSRRGAIIYYASVFLYFWVLSTPAVSLVFGSYLYICINWFNLHYDEAFSSLRIADYKAFTRFHIKHNGDLEVFTLAVDKVPKEWKLDPDWDGETKQAQQMSHLRNFPSKWSAATAQQDPLHTVKIVDQFVIHRTDKSDIGTSNGSVIR</sequence>
<feature type="transmembrane region" description="Helical" evidence="1">
    <location>
        <begin position="379"/>
        <end position="403"/>
    </location>
</feature>
<evidence type="ECO:0000259" key="2">
    <source>
        <dbReference type="Pfam" id="PF00149"/>
    </source>
</evidence>
<reference evidence="3" key="1">
    <citation type="submission" date="2018-02" db="EMBL/GenBank/DDBJ databases">
        <authorList>
            <person name="Cohen D.B."/>
            <person name="Kent A.D."/>
        </authorList>
    </citation>
    <scope>NUCLEOTIDE SEQUENCE</scope>
</reference>
<dbReference type="InterPro" id="IPR004843">
    <property type="entry name" value="Calcineurin-like_PHP"/>
</dbReference>
<organism evidence="3">
    <name type="scientific">Fagus sylvatica</name>
    <name type="common">Beechnut</name>
    <dbReference type="NCBI Taxonomy" id="28930"/>
    <lineage>
        <taxon>Eukaryota</taxon>
        <taxon>Viridiplantae</taxon>
        <taxon>Streptophyta</taxon>
        <taxon>Embryophyta</taxon>
        <taxon>Tracheophyta</taxon>
        <taxon>Spermatophyta</taxon>
        <taxon>Magnoliopsida</taxon>
        <taxon>eudicotyledons</taxon>
        <taxon>Gunneridae</taxon>
        <taxon>Pentapetalae</taxon>
        <taxon>rosids</taxon>
        <taxon>fabids</taxon>
        <taxon>Fagales</taxon>
        <taxon>Fagaceae</taxon>
        <taxon>Fagus</taxon>
    </lineage>
</organism>
<dbReference type="PANTHER" id="PTHR34211">
    <property type="entry name" value="CALCINEURIN-LIKE METALLO-PHOSPHOESTERASE SUPERFAMILY PROTEIN"/>
    <property type="match status" value="1"/>
</dbReference>
<evidence type="ECO:0000313" key="3">
    <source>
        <dbReference type="EMBL" id="SPD14860.1"/>
    </source>
</evidence>
<evidence type="ECO:0000256" key="1">
    <source>
        <dbReference type="SAM" id="Phobius"/>
    </source>
</evidence>
<gene>
    <name evidence="3" type="ORF">FSB_LOCUS42742</name>
</gene>
<feature type="domain" description="Calcineurin-like phosphoesterase" evidence="2">
    <location>
        <begin position="111"/>
        <end position="292"/>
    </location>
</feature>
<dbReference type="EMBL" id="OIVN01004001">
    <property type="protein sequence ID" value="SPD14860.1"/>
    <property type="molecule type" value="Genomic_DNA"/>
</dbReference>
<keyword evidence="1" id="KW-0812">Transmembrane</keyword>
<dbReference type="AlphaFoldDB" id="A0A2N9HSV7"/>